<evidence type="ECO:0000313" key="2">
    <source>
        <dbReference type="Proteomes" id="UP001500751"/>
    </source>
</evidence>
<sequence length="41" mass="4555">MEVLLIFGAVYGAFLVGRLLQYLSDAKNVLGKGGDRSDRRR</sequence>
<name>A0ABN2UIM9_9ACTN</name>
<gene>
    <name evidence="1" type="ORF">GCM10009839_42670</name>
</gene>
<dbReference type="Proteomes" id="UP001500751">
    <property type="component" value="Unassembled WGS sequence"/>
</dbReference>
<comment type="caution">
    <text evidence="1">The sequence shown here is derived from an EMBL/GenBank/DDBJ whole genome shotgun (WGS) entry which is preliminary data.</text>
</comment>
<reference evidence="1 2" key="1">
    <citation type="journal article" date="2019" name="Int. J. Syst. Evol. Microbiol.">
        <title>The Global Catalogue of Microorganisms (GCM) 10K type strain sequencing project: providing services to taxonomists for standard genome sequencing and annotation.</title>
        <authorList>
            <consortium name="The Broad Institute Genomics Platform"/>
            <consortium name="The Broad Institute Genome Sequencing Center for Infectious Disease"/>
            <person name="Wu L."/>
            <person name="Ma J."/>
        </authorList>
    </citation>
    <scope>NUCLEOTIDE SEQUENCE [LARGE SCALE GENOMIC DNA]</scope>
    <source>
        <strain evidence="1 2">JCM 16014</strain>
    </source>
</reference>
<evidence type="ECO:0000313" key="1">
    <source>
        <dbReference type="EMBL" id="GAA2036985.1"/>
    </source>
</evidence>
<dbReference type="EMBL" id="BAAAQN010000024">
    <property type="protein sequence ID" value="GAA2036985.1"/>
    <property type="molecule type" value="Genomic_DNA"/>
</dbReference>
<accession>A0ABN2UIM9</accession>
<keyword evidence="2" id="KW-1185">Reference proteome</keyword>
<protein>
    <submittedName>
        <fullName evidence="1">Uncharacterized protein</fullName>
    </submittedName>
</protein>
<organism evidence="1 2">
    <name type="scientific">Catenulispora yoronensis</name>
    <dbReference type="NCBI Taxonomy" id="450799"/>
    <lineage>
        <taxon>Bacteria</taxon>
        <taxon>Bacillati</taxon>
        <taxon>Actinomycetota</taxon>
        <taxon>Actinomycetes</taxon>
        <taxon>Catenulisporales</taxon>
        <taxon>Catenulisporaceae</taxon>
        <taxon>Catenulispora</taxon>
    </lineage>
</organism>
<dbReference type="RefSeq" id="WP_344667386.1">
    <property type="nucleotide sequence ID" value="NZ_BAAAQN010000024.1"/>
</dbReference>
<proteinExistence type="predicted"/>